<evidence type="ECO:0000259" key="1">
    <source>
        <dbReference type="Pfam" id="PF08241"/>
    </source>
</evidence>
<sequence length="171" mass="17907">MTSLLSSTDTRAGLSGLVRHRFGRGAAGYEAQALVQRAVACRLGRLCRDLPLPAGPRADLGAGSGLLSRALPAHGLLQLDLCPELLQRNPQQPQLLWDLNDGLPSVLHGAALLASGFALQWLDDPAGQLGRWCRALAPGGWLVLAVPTAGSFPQWHRAAAAAGVPCTALEL</sequence>
<dbReference type="GO" id="GO:0032259">
    <property type="term" value="P:methylation"/>
    <property type="evidence" value="ECO:0007669"/>
    <property type="project" value="UniProtKB-KW"/>
</dbReference>
<feature type="non-terminal residue" evidence="2">
    <location>
        <position position="171"/>
    </location>
</feature>
<dbReference type="EMBL" id="JAYGHY010000074">
    <property type="protein sequence ID" value="MEA5443868.1"/>
    <property type="molecule type" value="Genomic_DNA"/>
</dbReference>
<dbReference type="GO" id="GO:0008168">
    <property type="term" value="F:methyltransferase activity"/>
    <property type="evidence" value="ECO:0007669"/>
    <property type="project" value="UniProtKB-KW"/>
</dbReference>
<feature type="domain" description="Methyltransferase type 11" evidence="1">
    <location>
        <begin position="59"/>
        <end position="144"/>
    </location>
</feature>
<comment type="caution">
    <text evidence="2">The sequence shown here is derived from an EMBL/GenBank/DDBJ whole genome shotgun (WGS) entry which is preliminary data.</text>
</comment>
<protein>
    <submittedName>
        <fullName evidence="2">Methyltransferase domain-containing protein</fullName>
    </submittedName>
</protein>
<dbReference type="RefSeq" id="WP_323357828.1">
    <property type="nucleotide sequence ID" value="NZ_JAYGHY010000074.1"/>
</dbReference>
<dbReference type="Proteomes" id="UP001302329">
    <property type="component" value="Unassembled WGS sequence"/>
</dbReference>
<keyword evidence="2" id="KW-0489">Methyltransferase</keyword>
<evidence type="ECO:0000313" key="2">
    <source>
        <dbReference type="EMBL" id="MEA5443868.1"/>
    </source>
</evidence>
<dbReference type="InterPro" id="IPR013216">
    <property type="entry name" value="Methyltransf_11"/>
</dbReference>
<gene>
    <name evidence="2" type="ORF">VB739_15020</name>
</gene>
<dbReference type="Gene3D" id="3.40.50.150">
    <property type="entry name" value="Vaccinia Virus protein VP39"/>
    <property type="match status" value="1"/>
</dbReference>
<keyword evidence="3" id="KW-1185">Reference proteome</keyword>
<dbReference type="Pfam" id="PF08241">
    <property type="entry name" value="Methyltransf_11"/>
    <property type="match status" value="1"/>
</dbReference>
<dbReference type="InterPro" id="IPR029063">
    <property type="entry name" value="SAM-dependent_MTases_sf"/>
</dbReference>
<name>A0ABU5SZM3_9CYAN</name>
<reference evidence="2 3" key="1">
    <citation type="submission" date="2023-12" db="EMBL/GenBank/DDBJ databases">
        <title>Baltic Sea Cyanobacteria.</title>
        <authorList>
            <person name="Delbaje E."/>
            <person name="Fewer D.P."/>
            <person name="Shishido T.K."/>
        </authorList>
    </citation>
    <scope>NUCLEOTIDE SEQUENCE [LARGE SCALE GENOMIC DNA]</scope>
    <source>
        <strain evidence="2 3">UHCC 0281</strain>
    </source>
</reference>
<proteinExistence type="predicted"/>
<dbReference type="SUPFAM" id="SSF53335">
    <property type="entry name" value="S-adenosyl-L-methionine-dependent methyltransferases"/>
    <property type="match status" value="1"/>
</dbReference>
<evidence type="ECO:0000313" key="3">
    <source>
        <dbReference type="Proteomes" id="UP001302329"/>
    </source>
</evidence>
<dbReference type="CDD" id="cd02440">
    <property type="entry name" value="AdoMet_MTases"/>
    <property type="match status" value="1"/>
</dbReference>
<keyword evidence="2" id="KW-0808">Transferase</keyword>
<accession>A0ABU5SZM3</accession>
<organism evidence="2 3">
    <name type="scientific">Cyanobium gracile UHCC 0281</name>
    <dbReference type="NCBI Taxonomy" id="3110309"/>
    <lineage>
        <taxon>Bacteria</taxon>
        <taxon>Bacillati</taxon>
        <taxon>Cyanobacteriota</taxon>
        <taxon>Cyanophyceae</taxon>
        <taxon>Synechococcales</taxon>
        <taxon>Prochlorococcaceae</taxon>
        <taxon>Cyanobium</taxon>
    </lineage>
</organism>